<dbReference type="EMBL" id="PPTP01000001">
    <property type="protein sequence ID" value="RDB57323.1"/>
    <property type="molecule type" value="Genomic_DNA"/>
</dbReference>
<dbReference type="CDD" id="cd01189">
    <property type="entry name" value="INT_ICEBs1_C_like"/>
    <property type="match status" value="1"/>
</dbReference>
<dbReference type="Proteomes" id="UP000253792">
    <property type="component" value="Unassembled WGS sequence"/>
</dbReference>
<comment type="similarity">
    <text evidence="1">Belongs to the 'phage' integrase family.</text>
</comment>
<gene>
    <name evidence="6" type="ORF">C1880_00395</name>
</gene>
<dbReference type="GO" id="GO:0003677">
    <property type="term" value="F:DNA binding"/>
    <property type="evidence" value="ECO:0007669"/>
    <property type="project" value="UniProtKB-KW"/>
</dbReference>
<dbReference type="Gene3D" id="1.10.443.10">
    <property type="entry name" value="Intergrase catalytic core"/>
    <property type="match status" value="1"/>
</dbReference>
<keyword evidence="7" id="KW-1185">Reference proteome</keyword>
<dbReference type="GO" id="GO:0006310">
    <property type="term" value="P:DNA recombination"/>
    <property type="evidence" value="ECO:0007669"/>
    <property type="project" value="UniProtKB-KW"/>
</dbReference>
<evidence type="ECO:0000256" key="3">
    <source>
        <dbReference type="ARBA" id="ARBA00023172"/>
    </source>
</evidence>
<reference evidence="6 7" key="1">
    <citation type="journal article" date="2018" name="Elife">
        <title>Discovery and characterization of a prevalent human gut bacterial enzyme sufficient for the inactivation of a family of plant toxins.</title>
        <authorList>
            <person name="Koppel N."/>
            <person name="Bisanz J.E."/>
            <person name="Pandelia M.E."/>
            <person name="Turnbaugh P.J."/>
            <person name="Balskus E.P."/>
        </authorList>
    </citation>
    <scope>NUCLEOTIDE SEQUENCE [LARGE SCALE GENOMIC DNA]</scope>
    <source>
        <strain evidence="7">anaerobia AP69FAA</strain>
    </source>
</reference>
<protein>
    <submittedName>
        <fullName evidence="6">Site-specific integrase</fullName>
    </submittedName>
</protein>
<feature type="domain" description="Tyr recombinase" evidence="5">
    <location>
        <begin position="180"/>
        <end position="382"/>
    </location>
</feature>
<dbReference type="OrthoDB" id="148546at2"/>
<proteinExistence type="inferred from homology"/>
<keyword evidence="2" id="KW-0238">DNA-binding</keyword>
<evidence type="ECO:0000259" key="5">
    <source>
        <dbReference type="PROSITE" id="PS51898"/>
    </source>
</evidence>
<dbReference type="GO" id="GO:0015074">
    <property type="term" value="P:DNA integration"/>
    <property type="evidence" value="ECO:0007669"/>
    <property type="project" value="InterPro"/>
</dbReference>
<dbReference type="Pfam" id="PF00589">
    <property type="entry name" value="Phage_integrase"/>
    <property type="match status" value="1"/>
</dbReference>
<evidence type="ECO:0000256" key="2">
    <source>
        <dbReference type="ARBA" id="ARBA00023125"/>
    </source>
</evidence>
<dbReference type="Gene3D" id="1.10.150.130">
    <property type="match status" value="1"/>
</dbReference>
<name>A0A369LCG0_9ACTN</name>
<sequence>MHYERVSLARRGGSWRMSYRAVYDAERKGDRKWATIGAAASRAEAEHLAAEYLYNLPRDPEDERRAEAIEATEGRMPTVGELRRDDIDHALSVGAIEKSTYTGYCQHVRRLGDLGEIPVDRVTAQDVQLYIDSLVEDGYCSETVNLMLWTVRETLELASFRMLRPPLDLRRIRAPKHDRPLPRALSAEEKNALLAALPCIHGPLDAIVRLALFAGLRCGEICALRWTNVDFKRRMVRITNAIGALPSSNGYLKGPKSPAGMRALPIADGLMEGLERRRAEQEARCRDAGVPFTDDIFVVGDIDGAFMVPRYANQLFRTFVRTFNIGGGKCGLHRLRHTFATELIMSGVNPKTVSNWLGHTDPSFTLKIYVSSSPENLRASVDTVNEVMALPEGYAGQGSELPARIRGDEKKEEAEEPAPDPKAPRPVKIISWESLACG</sequence>
<organism evidence="6 7">
    <name type="scientific">Senegalimassilia anaerobia</name>
    <dbReference type="NCBI Taxonomy" id="1473216"/>
    <lineage>
        <taxon>Bacteria</taxon>
        <taxon>Bacillati</taxon>
        <taxon>Actinomycetota</taxon>
        <taxon>Coriobacteriia</taxon>
        <taxon>Coriobacteriales</taxon>
        <taxon>Coriobacteriaceae</taxon>
        <taxon>Senegalimassilia</taxon>
    </lineage>
</organism>
<dbReference type="PANTHER" id="PTHR30349">
    <property type="entry name" value="PHAGE INTEGRASE-RELATED"/>
    <property type="match status" value="1"/>
</dbReference>
<dbReference type="InterPro" id="IPR050090">
    <property type="entry name" value="Tyrosine_recombinase_XerCD"/>
</dbReference>
<dbReference type="InterPro" id="IPR011010">
    <property type="entry name" value="DNA_brk_join_enz"/>
</dbReference>
<feature type="compositionally biased region" description="Basic and acidic residues" evidence="4">
    <location>
        <begin position="403"/>
        <end position="413"/>
    </location>
</feature>
<accession>A0A369LCG0</accession>
<dbReference type="InterPro" id="IPR010998">
    <property type="entry name" value="Integrase_recombinase_N"/>
</dbReference>
<evidence type="ECO:0000256" key="4">
    <source>
        <dbReference type="SAM" id="MobiDB-lite"/>
    </source>
</evidence>
<keyword evidence="3" id="KW-0233">DNA recombination</keyword>
<dbReference type="PANTHER" id="PTHR30349:SF64">
    <property type="entry name" value="PROPHAGE INTEGRASE INTD-RELATED"/>
    <property type="match status" value="1"/>
</dbReference>
<dbReference type="AlphaFoldDB" id="A0A369LCG0"/>
<feature type="region of interest" description="Disordered" evidence="4">
    <location>
        <begin position="396"/>
        <end position="438"/>
    </location>
</feature>
<evidence type="ECO:0000313" key="6">
    <source>
        <dbReference type="EMBL" id="RDB57323.1"/>
    </source>
</evidence>
<dbReference type="RefSeq" id="WP_114619883.1">
    <property type="nucleotide sequence ID" value="NZ_PPTP01000001.1"/>
</dbReference>
<evidence type="ECO:0000313" key="7">
    <source>
        <dbReference type="Proteomes" id="UP000253792"/>
    </source>
</evidence>
<comment type="caution">
    <text evidence="6">The sequence shown here is derived from an EMBL/GenBank/DDBJ whole genome shotgun (WGS) entry which is preliminary data.</text>
</comment>
<dbReference type="InterPro" id="IPR013762">
    <property type="entry name" value="Integrase-like_cat_sf"/>
</dbReference>
<dbReference type="SUPFAM" id="SSF56349">
    <property type="entry name" value="DNA breaking-rejoining enzymes"/>
    <property type="match status" value="1"/>
</dbReference>
<dbReference type="InterPro" id="IPR002104">
    <property type="entry name" value="Integrase_catalytic"/>
</dbReference>
<evidence type="ECO:0000256" key="1">
    <source>
        <dbReference type="ARBA" id="ARBA00008857"/>
    </source>
</evidence>
<dbReference type="PROSITE" id="PS51898">
    <property type="entry name" value="TYR_RECOMBINASE"/>
    <property type="match status" value="1"/>
</dbReference>